<dbReference type="Pfam" id="PF10009">
    <property type="entry name" value="DUF2252"/>
    <property type="match status" value="1"/>
</dbReference>
<dbReference type="GeneID" id="98400650"/>
<dbReference type="RefSeq" id="WP_150983942.1">
    <property type="nucleotide sequence ID" value="NZ_CP062803.1"/>
</dbReference>
<dbReference type="Proteomes" id="UP000397656">
    <property type="component" value="Chromosome 1"/>
</dbReference>
<gene>
    <name evidence="2" type="ORF">F7R26_007000</name>
</gene>
<feature type="compositionally biased region" description="Basic residues" evidence="1">
    <location>
        <begin position="1"/>
        <end position="17"/>
    </location>
</feature>
<sequence>MATKTSSKKPVTKRGAKHGAEPRPPGPAKRQEALMRCRNLKMARSAHAYVRGNTRKFYEWLEAKQPHTLPEGPAIWICGDCHVGNLGPIADIQGRVDIQIRDLDQTVIGNPAHDLIRLALSLATAARGSDLPGVITARMLESLMVGYQSAFDNPDAAAGLTSRRPAAVRTVMRQALGRKWKHLAHERLQDTTPSIPLGKRFWRLAADERRAIGALFERREIAHLATLLTSRDEGARVEVMDAAYWVKGCSSLGRLRFAVLLSVGSNDSPNPEICLIDIKEAVNAAAPSYPKVNMPRGNAERVVEGARHLSPALGDRILSAQLLDKAVFIRELLPQDLKLEIDTLPQEEASRVARYLGEVLGNAHARQIDLATQRSWLAELARNRSKQLDAPSWLWASVLDLIASHEVGYLEHCRKFALGPEAHI</sequence>
<dbReference type="PANTHER" id="PTHR39441">
    <property type="entry name" value="DUF2252 DOMAIN-CONTAINING PROTEIN"/>
    <property type="match status" value="1"/>
</dbReference>
<accession>A0A643G429</accession>
<dbReference type="SUPFAM" id="SSF56112">
    <property type="entry name" value="Protein kinase-like (PK-like)"/>
    <property type="match status" value="1"/>
</dbReference>
<name>A0A643G429_9BURK</name>
<protein>
    <submittedName>
        <fullName evidence="2">DUF2252 family protein</fullName>
    </submittedName>
</protein>
<dbReference type="InterPro" id="IPR011009">
    <property type="entry name" value="Kinase-like_dom_sf"/>
</dbReference>
<feature type="region of interest" description="Disordered" evidence="1">
    <location>
        <begin position="1"/>
        <end position="31"/>
    </location>
</feature>
<dbReference type="AlphaFoldDB" id="A0A643G429"/>
<evidence type="ECO:0000313" key="3">
    <source>
        <dbReference type="Proteomes" id="UP000397656"/>
    </source>
</evidence>
<organism evidence="2 3">
    <name type="scientific">Cupriavidus basilensis</name>
    <dbReference type="NCBI Taxonomy" id="68895"/>
    <lineage>
        <taxon>Bacteria</taxon>
        <taxon>Pseudomonadati</taxon>
        <taxon>Pseudomonadota</taxon>
        <taxon>Betaproteobacteria</taxon>
        <taxon>Burkholderiales</taxon>
        <taxon>Burkholderiaceae</taxon>
        <taxon>Cupriavidus</taxon>
    </lineage>
</organism>
<reference evidence="2 3" key="1">
    <citation type="submission" date="2020-10" db="EMBL/GenBank/DDBJ databases">
        <title>Complete genome sequence of Cupriavidus basilensis CCUG 49340T.</title>
        <authorList>
            <person name="Salva-Serra F."/>
            <person name="Donoso R.A."/>
            <person name="Cho K.H."/>
            <person name="Yoo J.A."/>
            <person name="Lee K."/>
            <person name="Yoon S.-H."/>
            <person name="Perez-Pantoja D."/>
            <person name="Moore E.R.B."/>
        </authorList>
    </citation>
    <scope>NUCLEOTIDE SEQUENCE [LARGE SCALE GENOMIC DNA]</scope>
    <source>
        <strain evidence="3">CCUG 49340</strain>
    </source>
</reference>
<evidence type="ECO:0000313" key="2">
    <source>
        <dbReference type="EMBL" id="QOT77775.1"/>
    </source>
</evidence>
<dbReference type="InterPro" id="IPR018721">
    <property type="entry name" value="DUF2252"/>
</dbReference>
<proteinExistence type="predicted"/>
<dbReference type="PANTHER" id="PTHR39441:SF1">
    <property type="entry name" value="DUF2252 DOMAIN-CONTAINING PROTEIN"/>
    <property type="match status" value="1"/>
</dbReference>
<evidence type="ECO:0000256" key="1">
    <source>
        <dbReference type="SAM" id="MobiDB-lite"/>
    </source>
</evidence>
<dbReference type="EMBL" id="CP062803">
    <property type="protein sequence ID" value="QOT77775.1"/>
    <property type="molecule type" value="Genomic_DNA"/>
</dbReference>